<dbReference type="EMBL" id="UZAN01043703">
    <property type="protein sequence ID" value="VDP79049.1"/>
    <property type="molecule type" value="Genomic_DNA"/>
</dbReference>
<proteinExistence type="predicted"/>
<dbReference type="Proteomes" id="UP000272942">
    <property type="component" value="Unassembled WGS sequence"/>
</dbReference>
<feature type="compositionally biased region" description="Polar residues" evidence="1">
    <location>
        <begin position="338"/>
        <end position="354"/>
    </location>
</feature>
<feature type="compositionally biased region" description="Polar residues" evidence="1">
    <location>
        <begin position="131"/>
        <end position="142"/>
    </location>
</feature>
<reference evidence="2 3" key="2">
    <citation type="submission" date="2018-11" db="EMBL/GenBank/DDBJ databases">
        <authorList>
            <consortium name="Pathogen Informatics"/>
        </authorList>
    </citation>
    <scope>NUCLEOTIDE SEQUENCE [LARGE SCALE GENOMIC DNA]</scope>
    <source>
        <strain evidence="2 3">Egypt</strain>
    </source>
</reference>
<feature type="region of interest" description="Disordered" evidence="1">
    <location>
        <begin position="338"/>
        <end position="357"/>
    </location>
</feature>
<reference evidence="4" key="1">
    <citation type="submission" date="2016-06" db="UniProtKB">
        <authorList>
            <consortium name="WormBaseParasite"/>
        </authorList>
    </citation>
    <scope>IDENTIFICATION</scope>
</reference>
<evidence type="ECO:0000313" key="4">
    <source>
        <dbReference type="WBParaSite" id="ECPE_0000669801-mRNA-1"/>
    </source>
</evidence>
<gene>
    <name evidence="2" type="ORF">ECPE_LOCUS6686</name>
</gene>
<accession>A0A183AIA0</accession>
<dbReference type="AlphaFoldDB" id="A0A183AIA0"/>
<name>A0A183AIA0_9TREM</name>
<dbReference type="OrthoDB" id="6253906at2759"/>
<protein>
    <submittedName>
        <fullName evidence="4">JmjC domain-containing protein</fullName>
    </submittedName>
</protein>
<sequence length="503" mass="55672">MESESKLSNVAGDPAASDTKLYSKISSVVSKAASTLENVRRRRIHLDNNLEAIGRTQYSQSVFEVLQRLGENGCSLEKARIQARIIDAITSAAQKKVVLTSRRNVAGYSAPSGSSRANTKRPTVVDRHRGASQSPARPSSVQPLIDFLGTDLEGDTDVRGMRSVSPTWHQAPWRINRTRVKRPGYPRLVNDPVPARRATVRLGTKRNDPITVIQGPVVRLNESASKPTPLVHRLPKTVRFRTNEPQTPQSQLQNTTRSTDDMRSLNQTTRVKLGIIPLGRSQYSAQTESTMASLISDQIRERDLANRDFKVKRDAAVEFRSLDVTPVPVLQSTMKIADSSSSTDLESIDQTGNQPRWIDGLRPLQMADTHAMIDAAVSSHIDTPVGPSSPQNPEERLPTPQTSPDLTEHSVRRSVTTPIHSPDRSVPSHLDACDNTSPLHHDYRSRQMDAGTCYESESDSDRPITTPESSPTAHRPTTMRSTPSSPRSIHIDHPTRAQIQEYI</sequence>
<feature type="compositionally biased region" description="Low complexity" evidence="1">
    <location>
        <begin position="475"/>
        <end position="488"/>
    </location>
</feature>
<evidence type="ECO:0000313" key="2">
    <source>
        <dbReference type="EMBL" id="VDP79049.1"/>
    </source>
</evidence>
<feature type="region of interest" description="Disordered" evidence="1">
    <location>
        <begin position="380"/>
        <end position="503"/>
    </location>
</feature>
<feature type="compositionally biased region" description="Polar residues" evidence="1">
    <location>
        <begin position="111"/>
        <end position="121"/>
    </location>
</feature>
<evidence type="ECO:0000313" key="3">
    <source>
        <dbReference type="Proteomes" id="UP000272942"/>
    </source>
</evidence>
<dbReference type="WBParaSite" id="ECPE_0000669801-mRNA-1">
    <property type="protein sequence ID" value="ECPE_0000669801-mRNA-1"/>
    <property type="gene ID" value="ECPE_0000669801"/>
</dbReference>
<keyword evidence="3" id="KW-1185">Reference proteome</keyword>
<organism evidence="4">
    <name type="scientific">Echinostoma caproni</name>
    <dbReference type="NCBI Taxonomy" id="27848"/>
    <lineage>
        <taxon>Eukaryota</taxon>
        <taxon>Metazoa</taxon>
        <taxon>Spiralia</taxon>
        <taxon>Lophotrochozoa</taxon>
        <taxon>Platyhelminthes</taxon>
        <taxon>Trematoda</taxon>
        <taxon>Digenea</taxon>
        <taxon>Plagiorchiida</taxon>
        <taxon>Echinostomata</taxon>
        <taxon>Echinostomatoidea</taxon>
        <taxon>Echinostomatidae</taxon>
        <taxon>Echinostoma</taxon>
    </lineage>
</organism>
<feature type="region of interest" description="Disordered" evidence="1">
    <location>
        <begin position="106"/>
        <end position="142"/>
    </location>
</feature>
<evidence type="ECO:0000256" key="1">
    <source>
        <dbReference type="SAM" id="MobiDB-lite"/>
    </source>
</evidence>